<evidence type="ECO:0000256" key="7">
    <source>
        <dbReference type="ARBA" id="ARBA00023274"/>
    </source>
</evidence>
<keyword evidence="6 9" id="KW-0539">Nucleus</keyword>
<comment type="function">
    <text evidence="9">Involved in nucleolar processing of pre-18S ribosomal RNA.</text>
</comment>
<dbReference type="GO" id="GO:0030686">
    <property type="term" value="C:90S preribosome"/>
    <property type="evidence" value="ECO:0007669"/>
    <property type="project" value="TreeGrafter"/>
</dbReference>
<dbReference type="Pfam" id="PF23243">
    <property type="entry name" value="HEAT_HEATR1"/>
    <property type="match status" value="1"/>
</dbReference>
<accession>A0A8H5D373</accession>
<dbReference type="InterPro" id="IPR056473">
    <property type="entry name" value="HEAT_Utp10/HEAT1"/>
</dbReference>
<protein>
    <recommendedName>
        <fullName evidence="3 9">U3 small nucleolar RNA-associated protein 10</fullName>
    </recommendedName>
</protein>
<dbReference type="GO" id="GO:0045943">
    <property type="term" value="P:positive regulation of transcription by RNA polymerase I"/>
    <property type="evidence" value="ECO:0007669"/>
    <property type="project" value="TreeGrafter"/>
</dbReference>
<keyword evidence="5 9" id="KW-0698">rRNA processing</keyword>
<keyword evidence="4 9" id="KW-0690">Ribosome biogenesis</keyword>
<evidence type="ECO:0000256" key="5">
    <source>
        <dbReference type="ARBA" id="ARBA00022552"/>
    </source>
</evidence>
<feature type="repeat" description="HEAT" evidence="8">
    <location>
        <begin position="875"/>
        <end position="913"/>
    </location>
</feature>
<evidence type="ECO:0000256" key="3">
    <source>
        <dbReference type="ARBA" id="ARBA00015399"/>
    </source>
</evidence>
<evidence type="ECO:0000256" key="1">
    <source>
        <dbReference type="ARBA" id="ARBA00004604"/>
    </source>
</evidence>
<dbReference type="Pfam" id="PF12397">
    <property type="entry name" value="U3snoRNP10"/>
    <property type="match status" value="1"/>
</dbReference>
<dbReference type="PROSITE" id="PS50077">
    <property type="entry name" value="HEAT_REPEAT"/>
    <property type="match status" value="1"/>
</dbReference>
<dbReference type="InterPro" id="IPR016024">
    <property type="entry name" value="ARM-type_fold"/>
</dbReference>
<sequence length="2031" mass="225195">MVSSLAAQLAQNASLNSSLLADRSRRKPSESYLFTGREADQHDLESIYALGYNGFLQLVSVDAEFEEYEESLFSSAAKATDRTLLSAEENSQLHAAISSFLLALGPYLLEAPAGKVLEWLVRRFRINEFDVDAILTLFLPYHETMHFAKMNTILHIQPNTTWTFLLPFKSAAQNVPRIALVSEMLKNTDVARFIATLLPRAIKEHRAHTTLIMFNAATLHDFIACSKNLNEGTIAFIWPALIDPLQNRANSNKDSILGSYALLSVLSQKCRLTPSALKAIVISMSNCARQVGTAQYLNALISVCEPQGEIEELPDATVKTVLRIANIDSELRDALAWEGAEKVLLPLLPGLLHRLSDEAAIAFLESLITAQNLPVAFIHRLTTKLIVLAIDTSSTASDITTSHQLLSNIQQRYSPLFHAVAEGLIESDEVSKESVEQLSILLSTNTGSLSREAGEQVIIDLIVEAANAEPRVRADAVQKLSETLAQGSSSLSPSDMTSIRQSLLSRVQDTHQLVLDALYRNPVTLLAAVLDNSTQYIDTLDVALNSANSKLKHALLKLHFSFLISHFCPKAEQSSLRDAFQRIIFPYLLYSKPRQRTANLVWDLVEEHALTNSALASNVAFEILRGCTDVRKASQDEEDSSEKMAKLNLAISSNMAENILTSNNYSIHLDGLIRNVKDSNAHARVLSLLITRALLSRLTGEHQVEAGHQILKTFDTKHLSEADLASLSADDISERLTAESLAQSTVLKPNSLKTTRWLQISIISMATGIALPDGLEIDWIANQSKENDGDNRGYRYASLKRDMYKLALTTGSALGMHLIRDLVVSLKHEALLFLAGVWMGAGNEDRVLQFSALQHATAFLEAHTSAEVGIDFQTIIPSLLVVLQNSELTVRRTALECIALLHKVADRKFTKVYAFDAIYGPNQDQIQYLSQDDLKAYLAGIVKHQEHFLFDPAYCKVFHEEHLRKVASNSKKESSYKYRVLCYLLSHINAMTLPSAQARLLEAVSDISDRSKTEILLPTIQLLAEKPLNILSRLFDSYLDGIATLCAAAFDLTVLADLNSGKTFWDLFVSLLRRSLSSEAILSLPSFTSSMAQQLKTVIFTGLNRERKFEVCKLILEQGSRQDSAAHIPCKNLLGALLEDPVVIIQLLNYLQSGIIDGPRASKRAKTTDAPEDIMSRLSILSEVLASRPLPGSFDLISHLLEALSKVMQSVASPQADITFIEQSLMSAIENAAEKVTEVPNLVPNNIRLDILVELIRVTDNPQTFHQALLLIANLTRLAPESVLHNIMPIFTFMGSNIFHRDDGYSFAVVQKTVDNIVPVMISSLKQTHQAGLNLYVAARDFLRVFTDANNHIPRHRRVNFFTHLVDVLGPADFLAPVCLLLVEKSSNRIVRQNSEDVQNALALPISLLHHYTPHLQNFVLTEMLRESKRLTQRVTDSDISQPTFLDESLFEEHSVSPSALYKRRSQAIVIFVGQAAKTFSSKESNNAGGELSDLVSILLKLSRNPDSKVNDIVKASRSCLTKVMSVMSVLDFIDAVLLMLSSKDAMAQEGALDLLSDRLSKVSSSVRKTIIPSINKILGHIQKFLSQQTSAALASSSLKAASAIGQSLYPGEENSMTSLVPQIISGIRSRQMTLQAIASLVPLPAKLGPRLIPYFREIVSELILVLREDPEDLITKNTVNVLQGLLTTISTFWSKLELNQLARLFLDLSASQKLSTHVMPLMKTLTKRAPPKVLLPTLCEIWRQVETSQTASFDCYFDMLQKSLRSADRPVVQENLRSLFSAFLSAFDSVKMGESETRAIDAFVELVVKLNEATFRPIFRRLHDWAFVSEHEQHRKVTFCHVYAALLDFFKGLMNPYMLLVLVPFTDVLNAFTASGLQDESLLTGVLGTLTKSLTVDDGSFWRDEKLRQVATPLIRQIPVCVRLNSHHSKALLQNCLVAVVENLNDETLLKSINLDLLMHTRSEESRVKLFALECSEALWKAHGGKLLGFVAETATFIAECCEDENDVVARESFRLKDAVESVAGSINGI</sequence>
<dbReference type="Pfam" id="PF08146">
    <property type="entry name" value="BP28CT"/>
    <property type="match status" value="1"/>
</dbReference>
<reference evidence="11 12" key="1">
    <citation type="journal article" date="2020" name="ISME J.">
        <title>Uncovering the hidden diversity of litter-decomposition mechanisms in mushroom-forming fungi.</title>
        <authorList>
            <person name="Floudas D."/>
            <person name="Bentzer J."/>
            <person name="Ahren D."/>
            <person name="Johansson T."/>
            <person name="Persson P."/>
            <person name="Tunlid A."/>
        </authorList>
    </citation>
    <scope>NUCLEOTIDE SEQUENCE [LARGE SCALE GENOMIC DNA]</scope>
    <source>
        <strain evidence="11 12">CBS 291.85</strain>
    </source>
</reference>
<dbReference type="EMBL" id="JAACJM010000071">
    <property type="protein sequence ID" value="KAF5351352.1"/>
    <property type="molecule type" value="Genomic_DNA"/>
</dbReference>
<evidence type="ECO:0000313" key="12">
    <source>
        <dbReference type="Proteomes" id="UP000559256"/>
    </source>
</evidence>
<keyword evidence="7 9" id="KW-0687">Ribonucleoprotein</keyword>
<comment type="subunit">
    <text evidence="9">Component of the ribosomal small subunit (SSU) processome.</text>
</comment>
<evidence type="ECO:0000256" key="9">
    <source>
        <dbReference type="RuleBase" id="RU367065"/>
    </source>
</evidence>
<keyword evidence="12" id="KW-1185">Reference proteome</keyword>
<evidence type="ECO:0000259" key="10">
    <source>
        <dbReference type="SMART" id="SM01036"/>
    </source>
</evidence>
<feature type="domain" description="BP28 C-terminal" evidence="10">
    <location>
        <begin position="1770"/>
        <end position="1902"/>
    </location>
</feature>
<dbReference type="SMART" id="SM01036">
    <property type="entry name" value="BP28CT"/>
    <property type="match status" value="1"/>
</dbReference>
<dbReference type="InterPro" id="IPR011989">
    <property type="entry name" value="ARM-like"/>
</dbReference>
<proteinExistence type="inferred from homology"/>
<dbReference type="GO" id="GO:0000462">
    <property type="term" value="P:maturation of SSU-rRNA from tricistronic rRNA transcript (SSU-rRNA, 5.8S rRNA, LSU-rRNA)"/>
    <property type="evidence" value="ECO:0007669"/>
    <property type="project" value="TreeGrafter"/>
</dbReference>
<dbReference type="InterPro" id="IPR022125">
    <property type="entry name" value="U3snoRNP10_N"/>
</dbReference>
<dbReference type="InterPro" id="IPR040191">
    <property type="entry name" value="UTP10"/>
</dbReference>
<name>A0A8H5D373_9AGAR</name>
<dbReference type="OrthoDB" id="31183at2759"/>
<dbReference type="GO" id="GO:0032040">
    <property type="term" value="C:small-subunit processome"/>
    <property type="evidence" value="ECO:0007669"/>
    <property type="project" value="TreeGrafter"/>
</dbReference>
<dbReference type="InterPro" id="IPR012954">
    <property type="entry name" value="BP28_C_dom"/>
</dbReference>
<dbReference type="Proteomes" id="UP000559256">
    <property type="component" value="Unassembled WGS sequence"/>
</dbReference>
<dbReference type="Gene3D" id="1.25.10.10">
    <property type="entry name" value="Leucine-rich Repeat Variant"/>
    <property type="match status" value="2"/>
</dbReference>
<evidence type="ECO:0000256" key="8">
    <source>
        <dbReference type="PROSITE-ProRule" id="PRU00103"/>
    </source>
</evidence>
<comment type="caution">
    <text evidence="11">The sequence shown here is derived from an EMBL/GenBank/DDBJ whole genome shotgun (WGS) entry which is preliminary data.</text>
</comment>
<evidence type="ECO:0000313" key="11">
    <source>
        <dbReference type="EMBL" id="KAF5351352.1"/>
    </source>
</evidence>
<dbReference type="GO" id="GO:0030515">
    <property type="term" value="F:snoRNA binding"/>
    <property type="evidence" value="ECO:0007669"/>
    <property type="project" value="TreeGrafter"/>
</dbReference>
<dbReference type="InterPro" id="IPR021133">
    <property type="entry name" value="HEAT_type_2"/>
</dbReference>
<dbReference type="PANTHER" id="PTHR13457">
    <property type="entry name" value="BAP28"/>
    <property type="match status" value="1"/>
</dbReference>
<comment type="subcellular location">
    <subcellularLocation>
        <location evidence="1 9">Nucleus</location>
        <location evidence="1 9">Nucleolus</location>
    </subcellularLocation>
</comment>
<evidence type="ECO:0000256" key="2">
    <source>
        <dbReference type="ARBA" id="ARBA00010559"/>
    </source>
</evidence>
<organism evidence="11 12">
    <name type="scientific">Tetrapyrgos nigripes</name>
    <dbReference type="NCBI Taxonomy" id="182062"/>
    <lineage>
        <taxon>Eukaryota</taxon>
        <taxon>Fungi</taxon>
        <taxon>Dikarya</taxon>
        <taxon>Basidiomycota</taxon>
        <taxon>Agaricomycotina</taxon>
        <taxon>Agaricomycetes</taxon>
        <taxon>Agaricomycetidae</taxon>
        <taxon>Agaricales</taxon>
        <taxon>Marasmiineae</taxon>
        <taxon>Marasmiaceae</taxon>
        <taxon>Tetrapyrgos</taxon>
    </lineage>
</organism>
<dbReference type="PANTHER" id="PTHR13457:SF1">
    <property type="entry name" value="HEAT REPEAT-CONTAINING PROTEIN 1"/>
    <property type="match status" value="1"/>
</dbReference>
<dbReference type="GO" id="GO:0034455">
    <property type="term" value="C:t-UTP complex"/>
    <property type="evidence" value="ECO:0007669"/>
    <property type="project" value="TreeGrafter"/>
</dbReference>
<evidence type="ECO:0000256" key="6">
    <source>
        <dbReference type="ARBA" id="ARBA00023242"/>
    </source>
</evidence>
<comment type="similarity">
    <text evidence="2 9">Belongs to the HEATR1/UTP10 family.</text>
</comment>
<evidence type="ECO:0000256" key="4">
    <source>
        <dbReference type="ARBA" id="ARBA00022517"/>
    </source>
</evidence>
<dbReference type="SUPFAM" id="SSF48371">
    <property type="entry name" value="ARM repeat"/>
    <property type="match status" value="2"/>
</dbReference>
<gene>
    <name evidence="11" type="ORF">D9758_008071</name>
</gene>